<evidence type="ECO:0000313" key="3">
    <source>
        <dbReference type="Proteomes" id="UP000240357"/>
    </source>
</evidence>
<feature type="transmembrane region" description="Helical" evidence="1">
    <location>
        <begin position="38"/>
        <end position="64"/>
    </location>
</feature>
<accession>A0A2T2Y9C5</accession>
<dbReference type="EMBL" id="PYFT01000001">
    <property type="protein sequence ID" value="PSR52103.1"/>
    <property type="molecule type" value="Genomic_DNA"/>
</dbReference>
<feature type="transmembrane region" description="Helical" evidence="1">
    <location>
        <begin position="7"/>
        <end position="32"/>
    </location>
</feature>
<dbReference type="InterPro" id="IPR007462">
    <property type="entry name" value="COV1-like"/>
</dbReference>
<dbReference type="RefSeq" id="WP_106925401.1">
    <property type="nucleotide sequence ID" value="NZ_PYFT01000001.1"/>
</dbReference>
<organism evidence="2 3">
    <name type="scientific">Adhaeribacter arboris</name>
    <dbReference type="NCBI Taxonomy" id="2072846"/>
    <lineage>
        <taxon>Bacteria</taxon>
        <taxon>Pseudomonadati</taxon>
        <taxon>Bacteroidota</taxon>
        <taxon>Cytophagia</taxon>
        <taxon>Cytophagales</taxon>
        <taxon>Hymenobacteraceae</taxon>
        <taxon>Adhaeribacter</taxon>
    </lineage>
</organism>
<keyword evidence="1" id="KW-0472">Membrane</keyword>
<protein>
    <recommendedName>
        <fullName evidence="4">DUF502 domain-containing protein</fullName>
    </recommendedName>
</protein>
<sequence>MKRFFRYFLNGFLVMAPISITVYIILAIIRWLDEFFDLGIQGLGILVMMVLLTLVGFISSSFLVRPFLIITERILNRVPIVSIIYSSIKDLFNAFVGDNQKFNKPVMVKMNDLPETFRMGFITHDSLTAINHEDKMAVYFPDSYNFSGELWIVNRANVVHLNLPSSEVMKFIVSGGVAKL</sequence>
<evidence type="ECO:0000313" key="2">
    <source>
        <dbReference type="EMBL" id="PSR52103.1"/>
    </source>
</evidence>
<dbReference type="OrthoDB" id="9789516at2"/>
<comment type="caution">
    <text evidence="2">The sequence shown here is derived from an EMBL/GenBank/DDBJ whole genome shotgun (WGS) entry which is preliminary data.</text>
</comment>
<keyword evidence="1" id="KW-0812">Transmembrane</keyword>
<dbReference type="AlphaFoldDB" id="A0A2T2Y9C5"/>
<evidence type="ECO:0000256" key="1">
    <source>
        <dbReference type="SAM" id="Phobius"/>
    </source>
</evidence>
<dbReference type="PANTHER" id="PTHR31876:SF26">
    <property type="entry name" value="PROTEIN LIKE COV 2"/>
    <property type="match status" value="1"/>
</dbReference>
<gene>
    <name evidence="2" type="ORF">AHMF7605_00490</name>
</gene>
<dbReference type="PANTHER" id="PTHR31876">
    <property type="entry name" value="COV-LIKE PROTEIN 1"/>
    <property type="match status" value="1"/>
</dbReference>
<name>A0A2T2Y9C5_9BACT</name>
<dbReference type="Proteomes" id="UP000240357">
    <property type="component" value="Unassembled WGS sequence"/>
</dbReference>
<evidence type="ECO:0008006" key="4">
    <source>
        <dbReference type="Google" id="ProtNLM"/>
    </source>
</evidence>
<reference evidence="2 3" key="1">
    <citation type="submission" date="2018-03" db="EMBL/GenBank/DDBJ databases">
        <title>Adhaeribacter sp. HMF7605 Genome sequencing and assembly.</title>
        <authorList>
            <person name="Kang H."/>
            <person name="Kang J."/>
            <person name="Cha I."/>
            <person name="Kim H."/>
            <person name="Joh K."/>
        </authorList>
    </citation>
    <scope>NUCLEOTIDE SEQUENCE [LARGE SCALE GENOMIC DNA]</scope>
    <source>
        <strain evidence="2 3">HMF7605</strain>
    </source>
</reference>
<proteinExistence type="predicted"/>
<keyword evidence="1" id="KW-1133">Transmembrane helix</keyword>
<keyword evidence="3" id="KW-1185">Reference proteome</keyword>
<dbReference type="Pfam" id="PF04367">
    <property type="entry name" value="DUF502"/>
    <property type="match status" value="1"/>
</dbReference>